<evidence type="ECO:0000313" key="11">
    <source>
        <dbReference type="Proteomes" id="UP000264179"/>
    </source>
</evidence>
<dbReference type="AlphaFoldDB" id="A0A358HWL7"/>
<feature type="transmembrane region" description="Helical" evidence="7">
    <location>
        <begin position="399"/>
        <end position="417"/>
    </location>
</feature>
<feature type="transmembrane region" description="Helical" evidence="7">
    <location>
        <begin position="275"/>
        <end position="299"/>
    </location>
</feature>
<feature type="transmembrane region" description="Helical" evidence="7">
    <location>
        <begin position="245"/>
        <end position="263"/>
    </location>
</feature>
<evidence type="ECO:0000256" key="3">
    <source>
        <dbReference type="ARBA" id="ARBA00022519"/>
    </source>
</evidence>
<feature type="domain" description="TRAP C4-dicarboxylate transport system permease DctM subunit" evidence="8">
    <location>
        <begin position="6"/>
        <end position="418"/>
    </location>
</feature>
<dbReference type="Proteomes" id="UP000264179">
    <property type="component" value="Unassembled WGS sequence"/>
</dbReference>
<evidence type="ECO:0000313" key="9">
    <source>
        <dbReference type="EMBL" id="HBU99392.1"/>
    </source>
</evidence>
<comment type="subunit">
    <text evidence="7">The complex comprises the extracytoplasmic solute receptor protein and the two transmembrane proteins.</text>
</comment>
<feature type="transmembrane region" description="Helical" evidence="7">
    <location>
        <begin position="7"/>
        <end position="34"/>
    </location>
</feature>
<evidence type="ECO:0000256" key="5">
    <source>
        <dbReference type="ARBA" id="ARBA00022989"/>
    </source>
</evidence>
<evidence type="ECO:0000313" key="10">
    <source>
        <dbReference type="EMBL" id="HCW66295.1"/>
    </source>
</evidence>
<proteinExistence type="inferred from homology"/>
<comment type="subcellular location">
    <subcellularLocation>
        <location evidence="1 7">Cell inner membrane</location>
        <topology evidence="1 7">Multi-pass membrane protein</topology>
    </subcellularLocation>
</comment>
<comment type="caution">
    <text evidence="7">Lacks conserved residue(s) required for the propagation of feature annotation.</text>
</comment>
<comment type="similarity">
    <text evidence="7">Belongs to the TRAP transporter large permease family.</text>
</comment>
<evidence type="ECO:0000256" key="4">
    <source>
        <dbReference type="ARBA" id="ARBA00022692"/>
    </source>
</evidence>
<reference evidence="11 12" key="1">
    <citation type="journal article" date="2018" name="Nat. Biotechnol.">
        <title>A standardized bacterial taxonomy based on genome phylogeny substantially revises the tree of life.</title>
        <authorList>
            <person name="Parks D.H."/>
            <person name="Chuvochina M."/>
            <person name="Waite D.W."/>
            <person name="Rinke C."/>
            <person name="Skarshewski A."/>
            <person name="Chaumeil P.A."/>
            <person name="Hugenholtz P."/>
        </authorList>
    </citation>
    <scope>NUCLEOTIDE SEQUENCE [LARGE SCALE GENOMIC DNA]</scope>
    <source>
        <strain evidence="9">UBA8707</strain>
        <strain evidence="10">UBA9881</strain>
    </source>
</reference>
<dbReference type="Pfam" id="PF06808">
    <property type="entry name" value="DctM"/>
    <property type="match status" value="1"/>
</dbReference>
<gene>
    <name evidence="9" type="ORF">DEF21_16025</name>
    <name evidence="10" type="ORF">DHR80_03590</name>
</gene>
<feature type="transmembrane region" description="Helical" evidence="7">
    <location>
        <begin position="362"/>
        <end position="387"/>
    </location>
</feature>
<evidence type="ECO:0000256" key="2">
    <source>
        <dbReference type="ARBA" id="ARBA00022475"/>
    </source>
</evidence>
<evidence type="ECO:0000256" key="1">
    <source>
        <dbReference type="ARBA" id="ARBA00004429"/>
    </source>
</evidence>
<keyword evidence="5 7" id="KW-1133">Transmembrane helix</keyword>
<dbReference type="PIRSF" id="PIRSF006066">
    <property type="entry name" value="HI0050"/>
    <property type="match status" value="1"/>
</dbReference>
<comment type="caution">
    <text evidence="9">The sequence shown here is derived from an EMBL/GenBank/DDBJ whole genome shotgun (WGS) entry which is preliminary data.</text>
</comment>
<evidence type="ECO:0000313" key="12">
    <source>
        <dbReference type="Proteomes" id="UP000264753"/>
    </source>
</evidence>
<evidence type="ECO:0000256" key="7">
    <source>
        <dbReference type="RuleBase" id="RU369079"/>
    </source>
</evidence>
<name>A0A358HWL7_9PROT</name>
<keyword evidence="2" id="KW-1003">Cell membrane</keyword>
<comment type="function">
    <text evidence="7">Part of the tripartite ATP-independent periplasmic (TRAP) transport system.</text>
</comment>
<feature type="transmembrane region" description="Helical" evidence="7">
    <location>
        <begin position="46"/>
        <end position="67"/>
    </location>
</feature>
<feature type="transmembrane region" description="Helical" evidence="7">
    <location>
        <begin position="169"/>
        <end position="192"/>
    </location>
</feature>
<dbReference type="NCBIfam" id="TIGR00786">
    <property type="entry name" value="dctM"/>
    <property type="match status" value="1"/>
</dbReference>
<dbReference type="RefSeq" id="WP_276654016.1">
    <property type="nucleotide sequence ID" value="NZ_DOOG01000135.1"/>
</dbReference>
<feature type="transmembrane region" description="Helical" evidence="7">
    <location>
        <begin position="213"/>
        <end position="239"/>
    </location>
</feature>
<sequence>MLLGLFVALLVMIFLGIPVILSLGLVGLAGILIVPELALPLYPQKMFSSLDSFSLLAMPYFILAGELMSRGGISRKLVDFAETVVGHMRGGLAQANIVSSMIFAGVSGSSTADTSAVGSVLIPAMKEKGYPAGYAAAITATSSTIGAIIPPSMTMIVYGALASVSVGGLFMAGIIPGILIGFALMSVVYLHSLSPSRHPELQKSGQKFSIKRCLRSLVDVWAALVAPLIIVGGILGGVFTATESGVVACVFAFLVSFFLYRTIKLRDLPQIFVQAAVTTSMVLGIIGIASGFGWLLSYLNFNQMILSAIMSTTQDPTAVFLLLVGVMLVLTMFVDSMAVLIITVPIAVHIGHAVGINDLQLGLALVMATQIGSTTPPVAVLLFVASSIAKCPYGETMRYSWSFIAAEIVALLLVVFFEPLTTAIPSYVFGH</sequence>
<keyword evidence="6 7" id="KW-0472">Membrane</keyword>
<dbReference type="EMBL" id="DOOG01000135">
    <property type="protein sequence ID" value="HBU99392.1"/>
    <property type="molecule type" value="Genomic_DNA"/>
</dbReference>
<feature type="transmembrane region" description="Helical" evidence="7">
    <location>
        <begin position="132"/>
        <end position="149"/>
    </location>
</feature>
<dbReference type="GO" id="GO:0005886">
    <property type="term" value="C:plasma membrane"/>
    <property type="evidence" value="ECO:0007669"/>
    <property type="project" value="UniProtKB-SubCell"/>
</dbReference>
<feature type="transmembrane region" description="Helical" evidence="7">
    <location>
        <begin position="319"/>
        <end position="350"/>
    </location>
</feature>
<dbReference type="GO" id="GO:0022857">
    <property type="term" value="F:transmembrane transporter activity"/>
    <property type="evidence" value="ECO:0007669"/>
    <property type="project" value="UniProtKB-UniRule"/>
</dbReference>
<organism evidence="9 12">
    <name type="scientific">Thalassospira lucentensis</name>
    <dbReference type="NCBI Taxonomy" id="168935"/>
    <lineage>
        <taxon>Bacteria</taxon>
        <taxon>Pseudomonadati</taxon>
        <taxon>Pseudomonadota</taxon>
        <taxon>Alphaproteobacteria</taxon>
        <taxon>Rhodospirillales</taxon>
        <taxon>Thalassospiraceae</taxon>
        <taxon>Thalassospira</taxon>
    </lineage>
</organism>
<dbReference type="InterPro" id="IPR010656">
    <property type="entry name" value="DctM"/>
</dbReference>
<keyword evidence="3 7" id="KW-0997">Cell inner membrane</keyword>
<keyword evidence="4 7" id="KW-0812">Transmembrane</keyword>
<dbReference type="InterPro" id="IPR004681">
    <property type="entry name" value="TRAP_DctM"/>
</dbReference>
<dbReference type="PANTHER" id="PTHR33362:SF2">
    <property type="entry name" value="TRAP TRANSPORTER LARGE PERMEASE PROTEIN"/>
    <property type="match status" value="1"/>
</dbReference>
<evidence type="ECO:0000256" key="6">
    <source>
        <dbReference type="ARBA" id="ARBA00023136"/>
    </source>
</evidence>
<evidence type="ECO:0000259" key="8">
    <source>
        <dbReference type="Pfam" id="PF06808"/>
    </source>
</evidence>
<accession>A0A358HWL7</accession>
<dbReference type="PANTHER" id="PTHR33362">
    <property type="entry name" value="SIALIC ACID TRAP TRANSPORTER PERMEASE PROTEIN SIAT-RELATED"/>
    <property type="match status" value="1"/>
</dbReference>
<keyword evidence="7" id="KW-0813">Transport</keyword>
<dbReference type="Proteomes" id="UP000264753">
    <property type="component" value="Unassembled WGS sequence"/>
</dbReference>
<dbReference type="EMBL" id="DPOP01000034">
    <property type="protein sequence ID" value="HCW66295.1"/>
    <property type="molecule type" value="Genomic_DNA"/>
</dbReference>
<protein>
    <recommendedName>
        <fullName evidence="7">TRAP transporter large permease protein</fullName>
    </recommendedName>
</protein>